<dbReference type="RefSeq" id="WP_345216986.1">
    <property type="nucleotide sequence ID" value="NZ_BAABGN010000012.1"/>
</dbReference>
<dbReference type="Gene3D" id="3.20.20.120">
    <property type="entry name" value="Enolase-like C-terminal domain"/>
    <property type="match status" value="1"/>
</dbReference>
<evidence type="ECO:0000256" key="2">
    <source>
        <dbReference type="ARBA" id="ARBA00022723"/>
    </source>
</evidence>
<dbReference type="InterPro" id="IPR029017">
    <property type="entry name" value="Enolase-like_N"/>
</dbReference>
<dbReference type="Pfam" id="PF13378">
    <property type="entry name" value="MR_MLE_C"/>
    <property type="match status" value="1"/>
</dbReference>
<dbReference type="SFLD" id="SFLDG00179">
    <property type="entry name" value="mandelate_racemase"/>
    <property type="match status" value="1"/>
</dbReference>
<organism evidence="6 7">
    <name type="scientific">Georgenia halophila</name>
    <dbReference type="NCBI Taxonomy" id="620889"/>
    <lineage>
        <taxon>Bacteria</taxon>
        <taxon>Bacillati</taxon>
        <taxon>Actinomycetota</taxon>
        <taxon>Actinomycetes</taxon>
        <taxon>Micrococcales</taxon>
        <taxon>Bogoriellaceae</taxon>
        <taxon>Georgenia</taxon>
    </lineage>
</organism>
<proteinExistence type="predicted"/>
<dbReference type="Proteomes" id="UP001500622">
    <property type="component" value="Unassembled WGS sequence"/>
</dbReference>
<gene>
    <name evidence="6" type="ORF">GCM10023169_28950</name>
</gene>
<comment type="caution">
    <text evidence="6">The sequence shown here is derived from an EMBL/GenBank/DDBJ whole genome shotgun (WGS) entry which is preliminary data.</text>
</comment>
<reference evidence="7" key="1">
    <citation type="journal article" date="2019" name="Int. J. Syst. Evol. Microbiol.">
        <title>The Global Catalogue of Microorganisms (GCM) 10K type strain sequencing project: providing services to taxonomists for standard genome sequencing and annotation.</title>
        <authorList>
            <consortium name="The Broad Institute Genomics Platform"/>
            <consortium name="The Broad Institute Genome Sequencing Center for Infectious Disease"/>
            <person name="Wu L."/>
            <person name="Ma J."/>
        </authorList>
    </citation>
    <scope>NUCLEOTIDE SEQUENCE [LARGE SCALE GENOMIC DNA]</scope>
    <source>
        <strain evidence="7">JCM 17810</strain>
    </source>
</reference>
<dbReference type="EMBL" id="BAABGN010000012">
    <property type="protein sequence ID" value="GAA4428145.1"/>
    <property type="molecule type" value="Genomic_DNA"/>
</dbReference>
<dbReference type="PANTHER" id="PTHR13794">
    <property type="entry name" value="ENOLASE SUPERFAMILY, MANDELATE RACEMASE"/>
    <property type="match status" value="1"/>
</dbReference>
<dbReference type="SUPFAM" id="SSF51604">
    <property type="entry name" value="Enolase C-terminal domain-like"/>
    <property type="match status" value="1"/>
</dbReference>
<dbReference type="InterPro" id="IPR036849">
    <property type="entry name" value="Enolase-like_C_sf"/>
</dbReference>
<dbReference type="SMART" id="SM00922">
    <property type="entry name" value="MR_MLE"/>
    <property type="match status" value="1"/>
</dbReference>
<dbReference type="PANTHER" id="PTHR13794:SF58">
    <property type="entry name" value="MITOCHONDRIAL ENOLASE SUPERFAMILY MEMBER 1"/>
    <property type="match status" value="1"/>
</dbReference>
<dbReference type="InterPro" id="IPR029065">
    <property type="entry name" value="Enolase_C-like"/>
</dbReference>
<evidence type="ECO:0000256" key="1">
    <source>
        <dbReference type="ARBA" id="ARBA00001946"/>
    </source>
</evidence>
<keyword evidence="2" id="KW-0479">Metal-binding</keyword>
<feature type="domain" description="Mandelate racemase/muconate lactonizing enzyme C-terminal" evidence="5">
    <location>
        <begin position="163"/>
        <end position="270"/>
    </location>
</feature>
<keyword evidence="7" id="KW-1185">Reference proteome</keyword>
<dbReference type="SFLD" id="SFLDS00001">
    <property type="entry name" value="Enolase"/>
    <property type="match status" value="1"/>
</dbReference>
<dbReference type="SUPFAM" id="SSF54826">
    <property type="entry name" value="Enolase N-terminal domain-like"/>
    <property type="match status" value="1"/>
</dbReference>
<name>A0ABP8LGX7_9MICO</name>
<feature type="region of interest" description="Disordered" evidence="4">
    <location>
        <begin position="1"/>
        <end position="32"/>
    </location>
</feature>
<keyword evidence="3" id="KW-0460">Magnesium</keyword>
<accession>A0ABP8LGX7</accession>
<evidence type="ECO:0000256" key="3">
    <source>
        <dbReference type="ARBA" id="ARBA00022842"/>
    </source>
</evidence>
<evidence type="ECO:0000313" key="7">
    <source>
        <dbReference type="Proteomes" id="UP001500622"/>
    </source>
</evidence>
<dbReference type="CDD" id="cd03316">
    <property type="entry name" value="MR_like"/>
    <property type="match status" value="1"/>
</dbReference>
<evidence type="ECO:0000256" key="4">
    <source>
        <dbReference type="SAM" id="MobiDB-lite"/>
    </source>
</evidence>
<protein>
    <submittedName>
        <fullName evidence="6">Mandelate racemase/muconate lactonizing enzyme family protein</fullName>
    </submittedName>
</protein>
<evidence type="ECO:0000313" key="6">
    <source>
        <dbReference type="EMBL" id="GAA4428145.1"/>
    </source>
</evidence>
<dbReference type="InterPro" id="IPR046945">
    <property type="entry name" value="RHMD-like"/>
</dbReference>
<dbReference type="InterPro" id="IPR013342">
    <property type="entry name" value="Mandelate_racemase_C"/>
</dbReference>
<dbReference type="Gene3D" id="3.30.390.10">
    <property type="entry name" value="Enolase-like, N-terminal domain"/>
    <property type="match status" value="1"/>
</dbReference>
<comment type="cofactor">
    <cofactor evidence="1">
        <name>Mg(2+)</name>
        <dbReference type="ChEBI" id="CHEBI:18420"/>
    </cofactor>
</comment>
<evidence type="ECO:0000259" key="5">
    <source>
        <dbReference type="SMART" id="SM00922"/>
    </source>
</evidence>
<sequence length="396" mass="42955">MRAAGIPQGTLAAGQERSAGIEAPRGMEEDSGRVKISDIRVKHIDRELDPPFDAAWDPVPRTSFEATLVFVETDTGLTGVGSGDTMAGFAAHAHHFIGEDPLRMVRHVETIESINFHAGRFWPLEVALWDIVGQACGQSVATLFGGTAERLPVYASCGDLKSPDARAESAIALRAEGFRAMKIRIDPRRADEGVAAVRAVRDAVGSDLDIMVDLNQAWRPAGDITRSIDVPAARLIAERLLELDVLWLEEPLKGDDRQGLVDLRRSTGMRVAGGEMAQTFADSLALLQADAYDVYQSDVVLAAGMHRSRQLAELARMRNRSFTPHTWSNGIGLLANLHVAAGVGAGPYLEYPYDPPGWTPERRDFMLAEPLRIDGDGCLPVPQAPGLGIVLDPELR</sequence>